<dbReference type="SUPFAM" id="SSF52218">
    <property type="entry name" value="Flavoproteins"/>
    <property type="match status" value="1"/>
</dbReference>
<comment type="caution">
    <text evidence="2">The sequence shown here is derived from an EMBL/GenBank/DDBJ whole genome shotgun (WGS) entry which is preliminary data.</text>
</comment>
<protein>
    <submittedName>
        <fullName evidence="2">NADPH-dependent FMN reductase</fullName>
    </submittedName>
</protein>
<dbReference type="RefSeq" id="WP_100706209.1">
    <property type="nucleotide sequence ID" value="NZ_NPDL01000003.1"/>
</dbReference>
<sequence>MLLEKISTGASLRLGIILGSTRKGRFGETVAKWFEEIAKQDYRFETDLIDLSEFSLPWDMSKNMDSDLPLFSDRIAEADVFVVITPEYNHGYPAYLKLAIDSLHEEWNAKPLGFVSYGGSSGGLRAVEQLRNVFAELRVTTVRDCVSFHWAHARFHNGRPTEEFRYTSSAEKLLNELYWWGNVLKQARMNFPQSVLRS</sequence>
<dbReference type="OrthoDB" id="9806724at2"/>
<proteinExistence type="predicted"/>
<dbReference type="EMBL" id="NPDN01000003">
    <property type="protein sequence ID" value="PJZ26422.1"/>
    <property type="molecule type" value="Genomic_DNA"/>
</dbReference>
<reference evidence="2 3" key="1">
    <citation type="submission" date="2017-07" db="EMBL/GenBank/DDBJ databases">
        <title>Leptospira spp. isolated from tropical soils.</title>
        <authorList>
            <person name="Thibeaux R."/>
            <person name="Iraola G."/>
            <person name="Ferres I."/>
            <person name="Bierque E."/>
            <person name="Girault D."/>
            <person name="Soupe-Gilbert M.-E."/>
            <person name="Picardeau M."/>
            <person name="Goarant C."/>
        </authorList>
    </citation>
    <scope>NUCLEOTIDE SEQUENCE [LARGE SCALE GENOMIC DNA]</scope>
    <source>
        <strain evidence="2 3">MCA1-C-A1</strain>
    </source>
</reference>
<feature type="domain" description="NADPH-dependent FMN reductase-like" evidence="1">
    <location>
        <begin position="13"/>
        <end position="149"/>
    </location>
</feature>
<name>A0A2M9XFR5_9LEPT</name>
<dbReference type="InterPro" id="IPR005025">
    <property type="entry name" value="FMN_Rdtase-like_dom"/>
</dbReference>
<gene>
    <name evidence="2" type="ORF">CH357_07990</name>
</gene>
<keyword evidence="3" id="KW-1185">Reference proteome</keyword>
<accession>A0A2M9XFR5</accession>
<organism evidence="2 3">
    <name type="scientific">Leptospira hartskeerlii</name>
    <dbReference type="NCBI Taxonomy" id="2023177"/>
    <lineage>
        <taxon>Bacteria</taxon>
        <taxon>Pseudomonadati</taxon>
        <taxon>Spirochaetota</taxon>
        <taxon>Spirochaetia</taxon>
        <taxon>Leptospirales</taxon>
        <taxon>Leptospiraceae</taxon>
        <taxon>Leptospira</taxon>
    </lineage>
</organism>
<dbReference type="Proteomes" id="UP000232196">
    <property type="component" value="Unassembled WGS sequence"/>
</dbReference>
<dbReference type="InterPro" id="IPR029039">
    <property type="entry name" value="Flavoprotein-like_sf"/>
</dbReference>
<dbReference type="Gene3D" id="3.40.50.360">
    <property type="match status" value="1"/>
</dbReference>
<dbReference type="GO" id="GO:0016491">
    <property type="term" value="F:oxidoreductase activity"/>
    <property type="evidence" value="ECO:0007669"/>
    <property type="project" value="InterPro"/>
</dbReference>
<evidence type="ECO:0000313" key="2">
    <source>
        <dbReference type="EMBL" id="PJZ26422.1"/>
    </source>
</evidence>
<dbReference type="PANTHER" id="PTHR30543">
    <property type="entry name" value="CHROMATE REDUCTASE"/>
    <property type="match status" value="1"/>
</dbReference>
<dbReference type="AlphaFoldDB" id="A0A2M9XFR5"/>
<dbReference type="InterPro" id="IPR050712">
    <property type="entry name" value="NAD(P)H-dep_reductase"/>
</dbReference>
<evidence type="ECO:0000313" key="3">
    <source>
        <dbReference type="Proteomes" id="UP000232196"/>
    </source>
</evidence>
<dbReference type="GO" id="GO:0005829">
    <property type="term" value="C:cytosol"/>
    <property type="evidence" value="ECO:0007669"/>
    <property type="project" value="TreeGrafter"/>
</dbReference>
<dbReference type="PANTHER" id="PTHR30543:SF21">
    <property type="entry name" value="NAD(P)H-DEPENDENT FMN REDUCTASE LOT6"/>
    <property type="match status" value="1"/>
</dbReference>
<evidence type="ECO:0000259" key="1">
    <source>
        <dbReference type="Pfam" id="PF03358"/>
    </source>
</evidence>
<dbReference type="Pfam" id="PF03358">
    <property type="entry name" value="FMN_red"/>
    <property type="match status" value="1"/>
</dbReference>
<dbReference type="GO" id="GO:0010181">
    <property type="term" value="F:FMN binding"/>
    <property type="evidence" value="ECO:0007669"/>
    <property type="project" value="TreeGrafter"/>
</dbReference>